<dbReference type="EMBL" id="JADFUA010000003">
    <property type="protein sequence ID" value="MBE9609140.1"/>
    <property type="molecule type" value="Genomic_DNA"/>
</dbReference>
<sequence>MAAAQRGVLAAMLAKALQRVISNTQLGQFGGQCQQLAIGLLLRRMVVRHLRQMRALYSSRRDLLLEELLRRLAGAITPQHSGAGLQFAVTVPAGHEVPWTLAGQAAGLVLRSLSRQFLGPVTQEGWLLGYTALQNQEIRSAVAALERSIDPPG</sequence>
<dbReference type="InterPro" id="IPR015421">
    <property type="entry name" value="PyrdxlP-dep_Trfase_major"/>
</dbReference>
<dbReference type="Gene3D" id="3.40.640.10">
    <property type="entry name" value="Type I PLP-dependent aspartate aminotransferase-like (Major domain)"/>
    <property type="match status" value="1"/>
</dbReference>
<dbReference type="Proteomes" id="UP000604481">
    <property type="component" value="Unassembled WGS sequence"/>
</dbReference>
<dbReference type="SUPFAM" id="SSF53383">
    <property type="entry name" value="PLP-dependent transferases"/>
    <property type="match status" value="1"/>
</dbReference>
<dbReference type="AlphaFoldDB" id="A0A8J7FZE6"/>
<dbReference type="PANTHER" id="PTHR46577">
    <property type="entry name" value="HTH-TYPE TRANSCRIPTIONAL REGULATORY PROTEIN GABR"/>
    <property type="match status" value="1"/>
</dbReference>
<organism evidence="1 2">
    <name type="scientific">Chitinilyticum piscinae</name>
    <dbReference type="NCBI Taxonomy" id="2866724"/>
    <lineage>
        <taxon>Bacteria</taxon>
        <taxon>Pseudomonadati</taxon>
        <taxon>Pseudomonadota</taxon>
        <taxon>Betaproteobacteria</taxon>
        <taxon>Neisseriales</taxon>
        <taxon>Chitinibacteraceae</taxon>
        <taxon>Chitinilyticum</taxon>
    </lineage>
</organism>
<reference evidence="1 2" key="1">
    <citation type="submission" date="2020-10" db="EMBL/GenBank/DDBJ databases">
        <title>The genome sequence of Chitinilyticum litopenaei 4Y14.</title>
        <authorList>
            <person name="Liu Y."/>
        </authorList>
    </citation>
    <scope>NUCLEOTIDE SEQUENCE [LARGE SCALE GENOMIC DNA]</scope>
    <source>
        <strain evidence="1 2">4Y14</strain>
    </source>
</reference>
<dbReference type="PANTHER" id="PTHR46577:SF1">
    <property type="entry name" value="HTH-TYPE TRANSCRIPTIONAL REGULATORY PROTEIN GABR"/>
    <property type="match status" value="1"/>
</dbReference>
<evidence type="ECO:0000313" key="2">
    <source>
        <dbReference type="Proteomes" id="UP000604481"/>
    </source>
</evidence>
<accession>A0A8J7FZE6</accession>
<comment type="caution">
    <text evidence="1">The sequence shown here is derived from an EMBL/GenBank/DDBJ whole genome shotgun (WGS) entry which is preliminary data.</text>
</comment>
<name>A0A8J7FZE6_9NEIS</name>
<proteinExistence type="predicted"/>
<evidence type="ECO:0000313" key="1">
    <source>
        <dbReference type="EMBL" id="MBE9609140.1"/>
    </source>
</evidence>
<dbReference type="InterPro" id="IPR015424">
    <property type="entry name" value="PyrdxlP-dep_Trfase"/>
</dbReference>
<keyword evidence="2" id="KW-1185">Reference proteome</keyword>
<gene>
    <name evidence="1" type="ORF">INR99_07250</name>
</gene>
<protein>
    <submittedName>
        <fullName evidence="1">Uncharacterized protein</fullName>
    </submittedName>
</protein>
<dbReference type="InterPro" id="IPR051446">
    <property type="entry name" value="HTH_trans_reg/aminotransferase"/>
</dbReference>